<gene>
    <name evidence="1" type="ordered locus">HH_0937</name>
</gene>
<dbReference type="KEGG" id="hhe:HH_0937"/>
<accession>Q7VHM9</accession>
<organism evidence="1 2">
    <name type="scientific">Helicobacter hepaticus (strain ATCC 51449 / 3B1)</name>
    <dbReference type="NCBI Taxonomy" id="235279"/>
    <lineage>
        <taxon>Bacteria</taxon>
        <taxon>Pseudomonadati</taxon>
        <taxon>Campylobacterota</taxon>
        <taxon>Epsilonproteobacteria</taxon>
        <taxon>Campylobacterales</taxon>
        <taxon>Helicobacteraceae</taxon>
        <taxon>Helicobacter</taxon>
    </lineage>
</organism>
<dbReference type="AlphaFoldDB" id="Q7VHM9"/>
<dbReference type="Proteomes" id="UP000002495">
    <property type="component" value="Chromosome"/>
</dbReference>
<name>Q7VHM9_HELHP</name>
<dbReference type="EMBL" id="AE017125">
    <property type="protein sequence ID" value="AAP77534.1"/>
    <property type="molecule type" value="Genomic_DNA"/>
</dbReference>
<evidence type="ECO:0000313" key="1">
    <source>
        <dbReference type="EMBL" id="AAP77534.1"/>
    </source>
</evidence>
<dbReference type="STRING" id="235279.HH_0937"/>
<proteinExistence type="predicted"/>
<sequence>MSDFPSIFVPKASFHTKSFGTLCIHSFNLAKNLVQFEGYVSRESAAKLVHCELYSTLEESKAMCELKEGEFLWEEIIGADVCDRFENGELKLGKIKDIERIGTLDYLLVATDSALVSKGLNKQFFIPNVEHFVLSLSPNGVFTHNALGILEQS</sequence>
<evidence type="ECO:0008006" key="3">
    <source>
        <dbReference type="Google" id="ProtNLM"/>
    </source>
</evidence>
<protein>
    <recommendedName>
        <fullName evidence="3">Ribosome maturation factor RimM</fullName>
    </recommendedName>
</protein>
<reference evidence="1 2" key="1">
    <citation type="journal article" date="2003" name="Proc. Natl. Acad. Sci. U.S.A.">
        <title>The complete genome sequence of the carcinogenic bacterium Helicobacter hepaticus.</title>
        <authorList>
            <person name="Suerbaum S."/>
            <person name="Josenhans C."/>
            <person name="Sterzenbach T."/>
            <person name="Drescher B."/>
            <person name="Brandt P."/>
            <person name="Bell M."/>
            <person name="Droege M."/>
            <person name="Fartmann B."/>
            <person name="Fischer H.-P."/>
            <person name="Ge Z."/>
            <person name="Hoerster A."/>
            <person name="Holland R."/>
            <person name="Klein K."/>
            <person name="Koenig J."/>
            <person name="Macko L."/>
            <person name="Mendz G.L."/>
            <person name="Nyakatura G."/>
            <person name="Schauer D.B."/>
            <person name="Shen Z."/>
            <person name="Weber J."/>
            <person name="Frosch M."/>
            <person name="Fox J.G."/>
        </authorList>
    </citation>
    <scope>NUCLEOTIDE SEQUENCE [LARGE SCALE GENOMIC DNA]</scope>
    <source>
        <strain evidence="2">ATCC 51449 / 3B1</strain>
    </source>
</reference>
<keyword evidence="2" id="KW-1185">Reference proteome</keyword>
<dbReference type="HOGENOM" id="CLU_077636_2_0_7"/>
<dbReference type="eggNOG" id="COG0806">
    <property type="taxonomic scope" value="Bacteria"/>
</dbReference>
<dbReference type="Gene3D" id="2.30.30.240">
    <property type="entry name" value="PRC-barrel domain"/>
    <property type="match status" value="1"/>
</dbReference>
<evidence type="ECO:0000313" key="2">
    <source>
        <dbReference type="Proteomes" id="UP000002495"/>
    </source>
</evidence>